<keyword evidence="7" id="KW-0289">Folate biosynthesis</keyword>
<comment type="pathway">
    <text evidence="1">Cofactor biosynthesis; tetrahydrofolate biosynthesis; 2-amino-4-hydroxy-6-hydroxymethyl-7,8-dihydropteridine diphosphate from 7,8-dihydroneopterin triphosphate: step 4/4.</text>
</comment>
<keyword evidence="6" id="KW-0067">ATP-binding</keyword>
<dbReference type="AlphaFoldDB" id="A0A2V4UK17"/>
<keyword evidence="4" id="KW-0547">Nucleotide-binding</keyword>
<name>A0A2V4UK17_9GAMM</name>
<keyword evidence="5 9" id="KW-0418">Kinase</keyword>
<evidence type="ECO:0000256" key="3">
    <source>
        <dbReference type="ARBA" id="ARBA00022679"/>
    </source>
</evidence>
<comment type="caution">
    <text evidence="9">The sequence shown here is derived from an EMBL/GenBank/DDBJ whole genome shotgun (WGS) entry which is preliminary data.</text>
</comment>
<dbReference type="GO" id="GO:0046656">
    <property type="term" value="P:folic acid biosynthetic process"/>
    <property type="evidence" value="ECO:0007669"/>
    <property type="project" value="UniProtKB-KW"/>
</dbReference>
<dbReference type="GO" id="GO:0046654">
    <property type="term" value="P:tetrahydrofolate biosynthetic process"/>
    <property type="evidence" value="ECO:0007669"/>
    <property type="project" value="UniProtKB-UniPathway"/>
</dbReference>
<evidence type="ECO:0000256" key="6">
    <source>
        <dbReference type="ARBA" id="ARBA00022840"/>
    </source>
</evidence>
<dbReference type="InterPro" id="IPR000550">
    <property type="entry name" value="Hppk"/>
</dbReference>
<accession>A0A2V4UK17</accession>
<evidence type="ECO:0000313" key="9">
    <source>
        <dbReference type="EMBL" id="PYE39219.1"/>
    </source>
</evidence>
<evidence type="ECO:0000256" key="2">
    <source>
        <dbReference type="ARBA" id="ARBA00013253"/>
    </source>
</evidence>
<dbReference type="EMBL" id="QJSU01000004">
    <property type="protein sequence ID" value="PYE39219.1"/>
    <property type="molecule type" value="Genomic_DNA"/>
</dbReference>
<evidence type="ECO:0000256" key="7">
    <source>
        <dbReference type="ARBA" id="ARBA00022909"/>
    </source>
</evidence>
<evidence type="ECO:0000256" key="5">
    <source>
        <dbReference type="ARBA" id="ARBA00022777"/>
    </source>
</evidence>
<dbReference type="EC" id="2.7.6.3" evidence="2"/>
<sequence length="183" mass="20459">MTAKPMMHKVSMDLNLATLKQCLPEQLQAQSVTAVILALGSNYQADKHLPRVRKDLAALGEIQLSTPFQNPDFTATIELPKPDYTNQCACLRLAKPAILQQLQALFKQMEGECGRERLAVAKTSVKKVTMDIDILLIEVVTDKNSLSNNSSSNQKSEWLIMADRYPFKAHERAGVEELVSDRF</sequence>
<keyword evidence="10" id="KW-1185">Reference proteome</keyword>
<gene>
    <name evidence="9" type="ORF">DFP82_10431</name>
</gene>
<dbReference type="Gene3D" id="3.30.70.560">
    <property type="entry name" value="7,8-Dihydro-6-hydroxymethylpterin-pyrophosphokinase HPPK"/>
    <property type="match status" value="1"/>
</dbReference>
<protein>
    <recommendedName>
        <fullName evidence="2">2-amino-4-hydroxy-6-hydroxymethyldihydropteridine diphosphokinase</fullName>
        <ecNumber evidence="2">2.7.6.3</ecNumber>
    </recommendedName>
</protein>
<dbReference type="UniPathway" id="UPA00077">
    <property type="reaction ID" value="UER00155"/>
</dbReference>
<evidence type="ECO:0000256" key="4">
    <source>
        <dbReference type="ARBA" id="ARBA00022741"/>
    </source>
</evidence>
<evidence type="ECO:0000313" key="10">
    <source>
        <dbReference type="Proteomes" id="UP000247746"/>
    </source>
</evidence>
<dbReference type="GO" id="GO:0016301">
    <property type="term" value="F:kinase activity"/>
    <property type="evidence" value="ECO:0007669"/>
    <property type="project" value="UniProtKB-KW"/>
</dbReference>
<keyword evidence="3" id="KW-0808">Transferase</keyword>
<dbReference type="RefSeq" id="WP_245905657.1">
    <property type="nucleotide sequence ID" value="NZ_QJSU01000004.1"/>
</dbReference>
<dbReference type="GO" id="GO:0003848">
    <property type="term" value="F:2-amino-4-hydroxy-6-hydroxymethyldihydropteridine diphosphokinase activity"/>
    <property type="evidence" value="ECO:0007669"/>
    <property type="project" value="UniProtKB-EC"/>
</dbReference>
<evidence type="ECO:0000256" key="1">
    <source>
        <dbReference type="ARBA" id="ARBA00005051"/>
    </source>
</evidence>
<organism evidence="9 10">
    <name type="scientific">Psychrobacter fozii</name>
    <dbReference type="NCBI Taxonomy" id="198480"/>
    <lineage>
        <taxon>Bacteria</taxon>
        <taxon>Pseudomonadati</taxon>
        <taxon>Pseudomonadota</taxon>
        <taxon>Gammaproteobacteria</taxon>
        <taxon>Moraxellales</taxon>
        <taxon>Moraxellaceae</taxon>
        <taxon>Psychrobacter</taxon>
    </lineage>
</organism>
<evidence type="ECO:0000259" key="8">
    <source>
        <dbReference type="Pfam" id="PF01288"/>
    </source>
</evidence>
<dbReference type="GO" id="GO:0005524">
    <property type="term" value="F:ATP binding"/>
    <property type="evidence" value="ECO:0007669"/>
    <property type="project" value="UniProtKB-KW"/>
</dbReference>
<dbReference type="SUPFAM" id="SSF55083">
    <property type="entry name" value="6-hydroxymethyl-7,8-dihydropterin pyrophosphokinase, HPPK"/>
    <property type="match status" value="1"/>
</dbReference>
<dbReference type="Pfam" id="PF01288">
    <property type="entry name" value="HPPK"/>
    <property type="match status" value="1"/>
</dbReference>
<dbReference type="Proteomes" id="UP000247746">
    <property type="component" value="Unassembled WGS sequence"/>
</dbReference>
<proteinExistence type="predicted"/>
<reference evidence="9 10" key="1">
    <citation type="submission" date="2018-06" db="EMBL/GenBank/DDBJ databases">
        <title>Genomic Encyclopedia of Type Strains, Phase III (KMG-III): the genomes of soil and plant-associated and newly described type strains.</title>
        <authorList>
            <person name="Whitman W."/>
        </authorList>
    </citation>
    <scope>NUCLEOTIDE SEQUENCE [LARGE SCALE GENOMIC DNA]</scope>
    <source>
        <strain evidence="9 10">CECT 5889</strain>
    </source>
</reference>
<feature type="domain" description="7,8-dihydro-6-hydroxymethylpterin-pyrophosphokinase" evidence="8">
    <location>
        <begin position="36"/>
        <end position="138"/>
    </location>
</feature>
<dbReference type="InterPro" id="IPR035907">
    <property type="entry name" value="Hppk_sf"/>
</dbReference>